<dbReference type="InterPro" id="IPR001516">
    <property type="entry name" value="Proton_antipo_N"/>
</dbReference>
<evidence type="ECO:0000256" key="4">
    <source>
        <dbReference type="ARBA" id="ARBA00023136"/>
    </source>
</evidence>
<feature type="transmembrane region" description="Helical" evidence="6">
    <location>
        <begin position="373"/>
        <end position="394"/>
    </location>
</feature>
<keyword evidence="4 6" id="KW-0472">Membrane</keyword>
<sequence>MPETAYILPACLLLGLPFAGFLLLWLGGKGLNHVAGWMGAALTAAGLAVSLIYADLEATHTLHFNWAVIGKTSIEIALRFDRLTCLMLTVVHFVALLVQLYSTAYMHGDRALHRYFAFIQLFLFSMIGIVLSGSLIVMYIFWELVGLSSYLLISFWYFRPRAVWAAQKAFVLNRIGDAAFLSGILLLFYYTGSTDFEVISEEITALDPMILTGIGLCLFGGCVGKSAQFPLSGWLPDAMEGPTPVSALIHAATMVAAGIFLLARIAFLLTPHAQLVIILIGTITMLTGAVQAVRAWDIKRVLAYSTMSQLGLMVVAVGFGSWETAIFHLTTHAFFKAGLFLSAGSVIHAVTPADPVAGFDPQDMRTMGGLRRALPITFICFAVCAAALAGLPLFSGFLSKDAIITEGFLWAEKYGAAAYIFPILVIFSAGLTAYYMTRQVWLVFFGEKRFTTFPSVHAHESPAVMWLPMALLAALSFFIWFSWNPFAAGWFLEWLGLDEAVHLGWIPVVATLTTIVSILLAYREITAADPFSLHAPATEKAARKRTMFNCLRDYSSEHYFIAPFSWIAGRLQKLEKRGIDAFVDFVGRGAVVLAHMIATFDKYIVDGAVTLTVAAIRSSGQVARSIQNGRIQSYYIATALGVFLLILWLVVA</sequence>
<evidence type="ECO:0000313" key="10">
    <source>
        <dbReference type="Proteomes" id="UP000612680"/>
    </source>
</evidence>
<feature type="transmembrane region" description="Helical" evidence="6">
    <location>
        <begin position="334"/>
        <end position="353"/>
    </location>
</feature>
<feature type="transmembrane region" description="Helical" evidence="6">
    <location>
        <begin position="34"/>
        <end position="54"/>
    </location>
</feature>
<organism evidence="9 10">
    <name type="scientific">Dyadobacter sandarakinus</name>
    <dbReference type="NCBI Taxonomy" id="2747268"/>
    <lineage>
        <taxon>Bacteria</taxon>
        <taxon>Pseudomonadati</taxon>
        <taxon>Bacteroidota</taxon>
        <taxon>Cytophagia</taxon>
        <taxon>Cytophagales</taxon>
        <taxon>Spirosomataceae</taxon>
        <taxon>Dyadobacter</taxon>
    </lineage>
</organism>
<evidence type="ECO:0000256" key="1">
    <source>
        <dbReference type="ARBA" id="ARBA00004127"/>
    </source>
</evidence>
<feature type="domain" description="NADH:quinone oxidoreductase/Mrp antiporter transmembrane" evidence="7">
    <location>
        <begin position="132"/>
        <end position="418"/>
    </location>
</feature>
<feature type="transmembrane region" description="Helical" evidence="6">
    <location>
        <begin position="414"/>
        <end position="435"/>
    </location>
</feature>
<dbReference type="NCBIfam" id="NF005141">
    <property type="entry name" value="PRK06590.1"/>
    <property type="match status" value="1"/>
</dbReference>
<evidence type="ECO:0000256" key="3">
    <source>
        <dbReference type="ARBA" id="ARBA00022989"/>
    </source>
</evidence>
<evidence type="ECO:0000256" key="2">
    <source>
        <dbReference type="ARBA" id="ARBA00022692"/>
    </source>
</evidence>
<dbReference type="PRINTS" id="PR01435">
    <property type="entry name" value="NPOXDRDTASE5"/>
</dbReference>
<accession>A0ABX7I8M4</accession>
<evidence type="ECO:0000256" key="5">
    <source>
        <dbReference type="RuleBase" id="RU000320"/>
    </source>
</evidence>
<dbReference type="NCBIfam" id="TIGR01974">
    <property type="entry name" value="NDH_I_L"/>
    <property type="match status" value="1"/>
</dbReference>
<feature type="transmembrane region" description="Helical" evidence="6">
    <location>
        <begin position="86"/>
        <end position="103"/>
    </location>
</feature>
<feature type="domain" description="NADH-Ubiquinone oxidoreductase (complex I) chain 5 N-terminal" evidence="8">
    <location>
        <begin position="66"/>
        <end position="116"/>
    </location>
</feature>
<gene>
    <name evidence="9" type="primary">nuoL</name>
    <name evidence="9" type="ORF">HWI92_16825</name>
</gene>
<feature type="transmembrane region" description="Helical" evidence="6">
    <location>
        <begin position="139"/>
        <end position="158"/>
    </location>
</feature>
<evidence type="ECO:0000259" key="8">
    <source>
        <dbReference type="Pfam" id="PF00662"/>
    </source>
</evidence>
<evidence type="ECO:0000259" key="7">
    <source>
        <dbReference type="Pfam" id="PF00361"/>
    </source>
</evidence>
<dbReference type="Pfam" id="PF00361">
    <property type="entry name" value="Proton_antipo_M"/>
    <property type="match status" value="1"/>
</dbReference>
<protein>
    <submittedName>
        <fullName evidence="9">NADH-quinone oxidoreductase subunit L</fullName>
    </submittedName>
</protein>
<feature type="transmembrane region" description="Helical" evidence="6">
    <location>
        <begin position="634"/>
        <end position="651"/>
    </location>
</feature>
<keyword evidence="2 5" id="KW-0812">Transmembrane</keyword>
<keyword evidence="3 6" id="KW-1133">Transmembrane helix</keyword>
<feature type="transmembrane region" description="Helical" evidence="6">
    <location>
        <begin position="302"/>
        <end position="322"/>
    </location>
</feature>
<feature type="transmembrane region" description="Helical" evidence="6">
    <location>
        <begin position="503"/>
        <end position="522"/>
    </location>
</feature>
<evidence type="ECO:0000256" key="6">
    <source>
        <dbReference type="SAM" id="Phobius"/>
    </source>
</evidence>
<dbReference type="InterPro" id="IPR001750">
    <property type="entry name" value="ND/Mrp_TM"/>
</dbReference>
<name>A0ABX7I8M4_9BACT</name>
<dbReference type="Proteomes" id="UP000612680">
    <property type="component" value="Chromosome"/>
</dbReference>
<comment type="subcellular location">
    <subcellularLocation>
        <location evidence="1">Endomembrane system</location>
        <topology evidence="1">Multi-pass membrane protein</topology>
    </subcellularLocation>
    <subcellularLocation>
        <location evidence="5">Membrane</location>
        <topology evidence="5">Multi-pass membrane protein</topology>
    </subcellularLocation>
</comment>
<dbReference type="RefSeq" id="WP_204657426.1">
    <property type="nucleotide sequence ID" value="NZ_CP056775.1"/>
</dbReference>
<dbReference type="InterPro" id="IPR003945">
    <property type="entry name" value="NU5C-like"/>
</dbReference>
<feature type="transmembrane region" description="Helical" evidence="6">
    <location>
        <begin position="245"/>
        <end position="267"/>
    </location>
</feature>
<feature type="transmembrane region" description="Helical" evidence="6">
    <location>
        <begin position="6"/>
        <end position="27"/>
    </location>
</feature>
<dbReference type="Gene3D" id="1.20.5.2700">
    <property type="match status" value="1"/>
</dbReference>
<dbReference type="Pfam" id="PF00662">
    <property type="entry name" value="Proton_antipo_N"/>
    <property type="match status" value="1"/>
</dbReference>
<keyword evidence="10" id="KW-1185">Reference proteome</keyword>
<proteinExistence type="predicted"/>
<dbReference type="EMBL" id="CP056775">
    <property type="protein sequence ID" value="QRR02456.1"/>
    <property type="molecule type" value="Genomic_DNA"/>
</dbReference>
<feature type="transmembrane region" description="Helical" evidence="6">
    <location>
        <begin position="203"/>
        <end position="224"/>
    </location>
</feature>
<dbReference type="PANTHER" id="PTHR42829:SF2">
    <property type="entry name" value="NADH-UBIQUINONE OXIDOREDUCTASE CHAIN 5"/>
    <property type="match status" value="1"/>
</dbReference>
<evidence type="ECO:0000313" key="9">
    <source>
        <dbReference type="EMBL" id="QRR02456.1"/>
    </source>
</evidence>
<feature type="transmembrane region" description="Helical" evidence="6">
    <location>
        <begin position="170"/>
        <end position="191"/>
    </location>
</feature>
<feature type="transmembrane region" description="Helical" evidence="6">
    <location>
        <begin position="115"/>
        <end position="133"/>
    </location>
</feature>
<dbReference type="InterPro" id="IPR018393">
    <property type="entry name" value="NADHpl_OxRdtase_5_subgr"/>
</dbReference>
<dbReference type="PRINTS" id="PR01434">
    <property type="entry name" value="NADHDHGNASE5"/>
</dbReference>
<feature type="transmembrane region" description="Helical" evidence="6">
    <location>
        <begin position="273"/>
        <end position="290"/>
    </location>
</feature>
<feature type="transmembrane region" description="Helical" evidence="6">
    <location>
        <begin position="463"/>
        <end position="483"/>
    </location>
</feature>
<reference evidence="9 10" key="1">
    <citation type="submission" date="2020-06" db="EMBL/GenBank/DDBJ databases">
        <title>Dyadobacter sandarakinus sp. nov., isolated from the soil of the Arctic Yellow River Station.</title>
        <authorList>
            <person name="Zhang Y."/>
            <person name="Peng F."/>
        </authorList>
    </citation>
    <scope>NUCLEOTIDE SEQUENCE [LARGE SCALE GENOMIC DNA]</scope>
    <source>
        <strain evidence="9 10">Q3-56</strain>
    </source>
</reference>
<dbReference type="PANTHER" id="PTHR42829">
    <property type="entry name" value="NADH-UBIQUINONE OXIDOREDUCTASE CHAIN 5"/>
    <property type="match status" value="1"/>
</dbReference>